<gene>
    <name evidence="1" type="ORF">EV702DRAFT_1202686</name>
</gene>
<dbReference type="AlphaFoldDB" id="A0A9P7CYS0"/>
<keyword evidence="2" id="KW-1185">Reference proteome</keyword>
<dbReference type="OrthoDB" id="2689209at2759"/>
<reference evidence="1" key="1">
    <citation type="journal article" date="2020" name="New Phytol.">
        <title>Comparative genomics reveals dynamic genome evolution in host specialist ectomycorrhizal fungi.</title>
        <authorList>
            <person name="Lofgren L.A."/>
            <person name="Nguyen N.H."/>
            <person name="Vilgalys R."/>
            <person name="Ruytinx J."/>
            <person name="Liao H.L."/>
            <person name="Branco S."/>
            <person name="Kuo A."/>
            <person name="LaButti K."/>
            <person name="Lipzen A."/>
            <person name="Andreopoulos W."/>
            <person name="Pangilinan J."/>
            <person name="Riley R."/>
            <person name="Hundley H."/>
            <person name="Na H."/>
            <person name="Barry K."/>
            <person name="Grigoriev I.V."/>
            <person name="Stajich J.E."/>
            <person name="Kennedy P.G."/>
        </authorList>
    </citation>
    <scope>NUCLEOTIDE SEQUENCE</scope>
    <source>
        <strain evidence="1">DOB743</strain>
    </source>
</reference>
<evidence type="ECO:0000313" key="1">
    <source>
        <dbReference type="EMBL" id="KAG1769905.1"/>
    </source>
</evidence>
<comment type="caution">
    <text evidence="1">The sequence shown here is derived from an EMBL/GenBank/DDBJ whole genome shotgun (WGS) entry which is preliminary data.</text>
</comment>
<proteinExistence type="predicted"/>
<dbReference type="Proteomes" id="UP000714275">
    <property type="component" value="Unassembled WGS sequence"/>
</dbReference>
<name>A0A9P7CYS0_9AGAM</name>
<sequence length="252" mass="27477">MLASRAKQSHTTAFLAMSESPHLRTVSRGQERSLFIVDLAYVSNVDIGAQICDQLVDIVGRVRAARSYAVKLMVKLFRGAVGSGLNIWRVLELSAPDKLIPYLLQPEIAKEENHFSDPSVAAFDPVSEPSFPKTSVPVPDGLDLDVWIVPSMQDRVAEEGGDGANASGAEDHSTGCYPGFQQLVLIPLISSNICALDWQKDGHQREPASAFALYWNNLSTSMKEEYKSKATAQAHSSSTQQAAIMWYADGHA</sequence>
<dbReference type="EMBL" id="JABBWD010000069">
    <property type="protein sequence ID" value="KAG1769905.1"/>
    <property type="molecule type" value="Genomic_DNA"/>
</dbReference>
<organism evidence="1 2">
    <name type="scientific">Suillus placidus</name>
    <dbReference type="NCBI Taxonomy" id="48579"/>
    <lineage>
        <taxon>Eukaryota</taxon>
        <taxon>Fungi</taxon>
        <taxon>Dikarya</taxon>
        <taxon>Basidiomycota</taxon>
        <taxon>Agaricomycotina</taxon>
        <taxon>Agaricomycetes</taxon>
        <taxon>Agaricomycetidae</taxon>
        <taxon>Boletales</taxon>
        <taxon>Suillineae</taxon>
        <taxon>Suillaceae</taxon>
        <taxon>Suillus</taxon>
    </lineage>
</organism>
<protein>
    <submittedName>
        <fullName evidence="1">Uncharacterized protein</fullName>
    </submittedName>
</protein>
<evidence type="ECO:0000313" key="2">
    <source>
        <dbReference type="Proteomes" id="UP000714275"/>
    </source>
</evidence>
<accession>A0A9P7CYS0</accession>